<dbReference type="GO" id="GO:0005737">
    <property type="term" value="C:cytoplasm"/>
    <property type="evidence" value="ECO:0007669"/>
    <property type="project" value="TreeGrafter"/>
</dbReference>
<evidence type="ECO:0000256" key="2">
    <source>
        <dbReference type="ARBA" id="ARBA00022741"/>
    </source>
</evidence>
<organism evidence="8">
    <name type="scientific">Rhipicephalus microplus</name>
    <name type="common">Cattle tick</name>
    <name type="synonym">Boophilus microplus</name>
    <dbReference type="NCBI Taxonomy" id="6941"/>
    <lineage>
        <taxon>Eukaryota</taxon>
        <taxon>Metazoa</taxon>
        <taxon>Ecdysozoa</taxon>
        <taxon>Arthropoda</taxon>
        <taxon>Chelicerata</taxon>
        <taxon>Arachnida</taxon>
        <taxon>Acari</taxon>
        <taxon>Parasitiformes</taxon>
        <taxon>Ixodida</taxon>
        <taxon>Ixodoidea</taxon>
        <taxon>Ixodidae</taxon>
        <taxon>Rhipicephalinae</taxon>
        <taxon>Rhipicephalus</taxon>
        <taxon>Boophilus</taxon>
    </lineage>
</organism>
<keyword evidence="3" id="KW-0378">Hydrolase</keyword>
<dbReference type="GO" id="GO:0003924">
    <property type="term" value="F:GTPase activity"/>
    <property type="evidence" value="ECO:0007669"/>
    <property type="project" value="InterPro"/>
</dbReference>
<dbReference type="Gene3D" id="1.10.287.130">
    <property type="match status" value="1"/>
</dbReference>
<dbReference type="EMBL" id="GHWJ01005987">
    <property type="protein sequence ID" value="NOV38724.1"/>
    <property type="molecule type" value="Transcribed_RNA"/>
</dbReference>
<dbReference type="SUPFAM" id="SSF52540">
    <property type="entry name" value="P-loop containing nucleoside triphosphate hydrolases"/>
    <property type="match status" value="1"/>
</dbReference>
<evidence type="ECO:0000256" key="6">
    <source>
        <dbReference type="ARBA" id="ARBA00056794"/>
    </source>
</evidence>
<proteinExistence type="inferred from homology"/>
<evidence type="ECO:0000313" key="8">
    <source>
        <dbReference type="EMBL" id="NOV38724.1"/>
    </source>
</evidence>
<comment type="catalytic activity">
    <reaction evidence="5">
        <text>GTP + H2O = GDP + phosphate + H(+)</text>
        <dbReference type="Rhea" id="RHEA:19669"/>
        <dbReference type="ChEBI" id="CHEBI:15377"/>
        <dbReference type="ChEBI" id="CHEBI:15378"/>
        <dbReference type="ChEBI" id="CHEBI:37565"/>
        <dbReference type="ChEBI" id="CHEBI:43474"/>
        <dbReference type="ChEBI" id="CHEBI:58189"/>
    </reaction>
</comment>
<name>A0A6M2CZ12_RHIMP</name>
<keyword evidence="4" id="KW-0342">GTP-binding</keyword>
<dbReference type="VEuPathDB" id="VectorBase:LOC119178515"/>
<evidence type="ECO:0000256" key="7">
    <source>
        <dbReference type="ARBA" id="ARBA00062796"/>
    </source>
</evidence>
<dbReference type="NCBIfam" id="TIGR00750">
    <property type="entry name" value="lao"/>
    <property type="match status" value="1"/>
</dbReference>
<dbReference type="PANTHER" id="PTHR23408:SF3">
    <property type="entry name" value="METHYLMALONIC ACIDURIA TYPE A PROTEIN, MITOCHONDRIAL"/>
    <property type="match status" value="1"/>
</dbReference>
<keyword evidence="8" id="KW-0808">Transferase</keyword>
<dbReference type="InterPro" id="IPR005129">
    <property type="entry name" value="GTPase_ArgK"/>
</dbReference>
<comment type="similarity">
    <text evidence="1">Belongs to the SIMIBI class G3E GTPase family. ArgK/MeaB subfamily.</text>
</comment>
<dbReference type="PANTHER" id="PTHR23408">
    <property type="entry name" value="METHYLMALONYL-COA MUTASE"/>
    <property type="match status" value="1"/>
</dbReference>
<dbReference type="NCBIfam" id="NF006958">
    <property type="entry name" value="PRK09435.1"/>
    <property type="match status" value="1"/>
</dbReference>
<evidence type="ECO:0000256" key="4">
    <source>
        <dbReference type="ARBA" id="ARBA00023134"/>
    </source>
</evidence>
<evidence type="ECO:0000256" key="3">
    <source>
        <dbReference type="ARBA" id="ARBA00022801"/>
    </source>
</evidence>
<accession>A0A6M2CZ12</accession>
<sequence length="378" mass="41813">MLHVSSRTLRLLCRGVHTKPSAEESVRVRRLFDGLTAGERAALAQSITLVESTARRDHDEAQHLLQLVLQENKARRKGQLGSFRIGTTATTQYDSLHNSCFLFNEGLTGPPGTGKSTFIETFGKFLTGSGYKVAVLTVDPSSAVTGGSLLGDKTRMIQLTRDPNAYIRPSPTRGHGGGVTRTTCDAIQLCECAGYNIVLVETVGVGQSEYMVADMVDLFLLLIPPGGGDELQGVKRGIVEMADLIAVTKADGDHIPECRRMAAEYISALKFMKPRSQLWRPKVLQVSAKAHVGISELWGVVQDYRNVLEPTGELDHRRQRQRVRWLWTYVCSELERRLRSHPDVATCTAELEHAVIEETITPGHACDELMSHFFKENS</sequence>
<comment type="function">
    <text evidence="6">GTPase, binds and hydrolyzes GTP. Involved in intracellular vitamin B12 metabolism, mediates the transport of cobalamin (Cbl) into mitochondria for the final steps of adenosylcobalamin (AdoCbl) synthesis. Functions as a G-protein chaperone that assists AdoCbl cofactor delivery from MMAB to the methylmalonyl-CoA mutase (MMUT). Plays a dual role as both a protectase and a reactivase for MMUT. Protects MMUT from progressive inactivation by oxidation by decreasing the rate of the formation of the oxidized inactive cofactor hydroxocobalamin (OH2Cbl). Additionally acts a reactivase by promoting the replacement of OH2Cbl by the active cofactor AdoCbl, restoring the activity of MMUT in the presence and hydrolysis of GTP.</text>
</comment>
<keyword evidence="8" id="KW-0418">Kinase</keyword>
<evidence type="ECO:0000256" key="1">
    <source>
        <dbReference type="ARBA" id="ARBA00009625"/>
    </source>
</evidence>
<dbReference type="Pfam" id="PF03308">
    <property type="entry name" value="MeaB"/>
    <property type="match status" value="1"/>
</dbReference>
<dbReference type="Gene3D" id="1.20.5.170">
    <property type="match status" value="1"/>
</dbReference>
<evidence type="ECO:0000256" key="5">
    <source>
        <dbReference type="ARBA" id="ARBA00048548"/>
    </source>
</evidence>
<keyword evidence="2" id="KW-0547">Nucleotide-binding</keyword>
<dbReference type="Gene3D" id="3.40.50.300">
    <property type="entry name" value="P-loop containing nucleotide triphosphate hydrolases"/>
    <property type="match status" value="1"/>
</dbReference>
<dbReference type="OrthoDB" id="1476984at2759"/>
<dbReference type="CDD" id="cd03114">
    <property type="entry name" value="MMAA-like"/>
    <property type="match status" value="1"/>
</dbReference>
<dbReference type="GO" id="GO:0016301">
    <property type="term" value="F:kinase activity"/>
    <property type="evidence" value="ECO:0007669"/>
    <property type="project" value="UniProtKB-KW"/>
</dbReference>
<dbReference type="InterPro" id="IPR027417">
    <property type="entry name" value="P-loop_NTPase"/>
</dbReference>
<dbReference type="FunFam" id="3.40.50.300:FF:000647">
    <property type="entry name" value="Methylmalonic aciduria type A homolog, mitochondrial"/>
    <property type="match status" value="1"/>
</dbReference>
<protein>
    <submittedName>
        <fullName evidence="8">Putative membrane atpase/protein kinase ovary overexpressed</fullName>
    </submittedName>
</protein>
<dbReference type="GO" id="GO:0005525">
    <property type="term" value="F:GTP binding"/>
    <property type="evidence" value="ECO:0007669"/>
    <property type="project" value="UniProtKB-KW"/>
</dbReference>
<reference evidence="8" key="1">
    <citation type="submission" date="2019-09" db="EMBL/GenBank/DDBJ databases">
        <title>Organ-specific transcriptomic study of the physiology of the cattle tick, Rhipicephalus microplus.</title>
        <authorList>
            <person name="Tirloni L."/>
            <person name="Braz G."/>
            <person name="Gandara A.C.P."/>
            <person name="Sabadin G.A."/>
            <person name="da Silva R.M."/>
            <person name="Guizzo M.G."/>
            <person name="Machado J.A."/>
            <person name="Costa E.P."/>
            <person name="Gomes H.F."/>
            <person name="Moraes J."/>
            <person name="Mota M.B.S."/>
            <person name="Mesquita R.D."/>
            <person name="Alvarenga P.H."/>
            <person name="Alves F."/>
            <person name="Seixas A."/>
            <person name="da Fonseca R.N."/>
            <person name="Fogaca A."/>
            <person name="Logullo C."/>
            <person name="Tanaka A."/>
            <person name="Daffre S."/>
            <person name="Termignoni C."/>
            <person name="Vaz I.S.Jr."/>
            <person name="Oliveira P.L."/>
            <person name="Ribeiro J.M."/>
        </authorList>
    </citation>
    <scope>NUCLEOTIDE SEQUENCE</scope>
    <source>
        <strain evidence="8">Porto Alegre</strain>
    </source>
</reference>
<comment type="subunit">
    <text evidence="7">Homodimer. Interacts with MMUT (the apoenzyme form); the interaction is GTP dependent.</text>
</comment>
<dbReference type="AlphaFoldDB" id="A0A6M2CZ12"/>